<evidence type="ECO:0000256" key="1">
    <source>
        <dbReference type="ARBA" id="ARBA00011073"/>
    </source>
</evidence>
<dbReference type="PRINTS" id="PR00723">
    <property type="entry name" value="SUBTILISIN"/>
</dbReference>
<keyword evidence="2 5" id="KW-0645">Protease</keyword>
<proteinExistence type="inferred from homology"/>
<evidence type="ECO:0000259" key="8">
    <source>
        <dbReference type="Pfam" id="PF00082"/>
    </source>
</evidence>
<dbReference type="SUPFAM" id="SSF52743">
    <property type="entry name" value="Subtilisin-like"/>
    <property type="match status" value="1"/>
</dbReference>
<accession>A0ABU2XIY3</accession>
<dbReference type="Pfam" id="PF00082">
    <property type="entry name" value="Peptidase_S8"/>
    <property type="match status" value="1"/>
</dbReference>
<feature type="active site" description="Charge relay system" evidence="5">
    <location>
        <position position="89"/>
    </location>
</feature>
<feature type="signal peptide" evidence="7">
    <location>
        <begin position="1"/>
        <end position="30"/>
    </location>
</feature>
<dbReference type="PANTHER" id="PTHR43806:SF11">
    <property type="entry name" value="CEREVISIN-RELATED"/>
    <property type="match status" value="1"/>
</dbReference>
<evidence type="ECO:0000256" key="3">
    <source>
        <dbReference type="ARBA" id="ARBA00022801"/>
    </source>
</evidence>
<keyword evidence="6" id="KW-0472">Membrane</keyword>
<sequence length="393" mass="39551">MRSDRYRRASVTFAAAAALPALMMSTPAQADQDDPVSLPALRSRVAPDESCATASLKAAEQQPWTWQALQLSRAWQLSKGADVTVAVVDTGVGDDLPALSGRVTQAGDAGVDCVGHGSFAAGLIAGAPSGKGAVVGVAPRARILAVRATDARGNTTAQQVADGIRTAVDEGADIIYTGQALAVGRSQLTQAVAYATTKDVLVIAPAAPDIAPEGADGRPDPRARAYWPAQVPQVLSVVDYGPSGGRPEKAAAPLAPDLAAPGDAVVGIGPKGNGHYIGSGSSLAAAHVAGAAALIRSYHPDLSAAEVSRRLTEAAYPGEAPRLDTYAGLTAVLGDGTRAEPKAAAAHVPPAAPKSPRVRALLIAGGAAAVVLLVAAAAFIVPRGKARGWRPAG</sequence>
<evidence type="ECO:0000256" key="7">
    <source>
        <dbReference type="SAM" id="SignalP"/>
    </source>
</evidence>
<comment type="similarity">
    <text evidence="1 5">Belongs to the peptidase S8 family.</text>
</comment>
<name>A0ABU2XIY3_9ACTN</name>
<evidence type="ECO:0000313" key="9">
    <source>
        <dbReference type="EMBL" id="MDT0545050.1"/>
    </source>
</evidence>
<dbReference type="PROSITE" id="PS00136">
    <property type="entry name" value="SUBTILASE_ASP"/>
    <property type="match status" value="1"/>
</dbReference>
<dbReference type="PROSITE" id="PS51892">
    <property type="entry name" value="SUBTILASE"/>
    <property type="match status" value="1"/>
</dbReference>
<keyword evidence="4 5" id="KW-0720">Serine protease</keyword>
<feature type="chain" id="PRO_5046471639" evidence="7">
    <location>
        <begin position="31"/>
        <end position="393"/>
    </location>
</feature>
<keyword evidence="6" id="KW-1133">Transmembrane helix</keyword>
<dbReference type="PANTHER" id="PTHR43806">
    <property type="entry name" value="PEPTIDASE S8"/>
    <property type="match status" value="1"/>
</dbReference>
<feature type="active site" description="Charge relay system" evidence="5">
    <location>
        <position position="282"/>
    </location>
</feature>
<evidence type="ECO:0000256" key="5">
    <source>
        <dbReference type="PROSITE-ProRule" id="PRU01240"/>
    </source>
</evidence>
<evidence type="ECO:0000313" key="10">
    <source>
        <dbReference type="Proteomes" id="UP001180754"/>
    </source>
</evidence>
<evidence type="ECO:0000256" key="6">
    <source>
        <dbReference type="SAM" id="Phobius"/>
    </source>
</evidence>
<dbReference type="InterPro" id="IPR050131">
    <property type="entry name" value="Peptidase_S8_subtilisin-like"/>
</dbReference>
<dbReference type="InterPro" id="IPR023827">
    <property type="entry name" value="Peptidase_S8_Asp-AS"/>
</dbReference>
<dbReference type="InterPro" id="IPR036852">
    <property type="entry name" value="Peptidase_S8/S53_dom_sf"/>
</dbReference>
<dbReference type="InterPro" id="IPR000209">
    <property type="entry name" value="Peptidase_S8/S53_dom"/>
</dbReference>
<reference evidence="9" key="1">
    <citation type="submission" date="2024-05" db="EMBL/GenBank/DDBJ databases">
        <title>30 novel species of actinomycetes from the DSMZ collection.</title>
        <authorList>
            <person name="Nouioui I."/>
        </authorList>
    </citation>
    <scope>NUCLEOTIDE SEQUENCE</scope>
    <source>
        <strain evidence="9">DSM 41529</strain>
    </source>
</reference>
<dbReference type="Gene3D" id="3.40.50.200">
    <property type="entry name" value="Peptidase S8/S53 domain"/>
    <property type="match status" value="1"/>
</dbReference>
<dbReference type="Proteomes" id="UP001180754">
    <property type="component" value="Unassembled WGS sequence"/>
</dbReference>
<keyword evidence="10" id="KW-1185">Reference proteome</keyword>
<gene>
    <name evidence="9" type="ORF">RND15_20395</name>
</gene>
<keyword evidence="7" id="KW-0732">Signal</keyword>
<dbReference type="EMBL" id="JAVRFD010000009">
    <property type="protein sequence ID" value="MDT0545050.1"/>
    <property type="molecule type" value="Genomic_DNA"/>
</dbReference>
<organism evidence="9 10">
    <name type="scientific">Streptomyces lonegramiae</name>
    <dbReference type="NCBI Taxonomy" id="3075524"/>
    <lineage>
        <taxon>Bacteria</taxon>
        <taxon>Bacillati</taxon>
        <taxon>Actinomycetota</taxon>
        <taxon>Actinomycetes</taxon>
        <taxon>Kitasatosporales</taxon>
        <taxon>Streptomycetaceae</taxon>
        <taxon>Streptomyces</taxon>
    </lineage>
</organism>
<feature type="active site" description="Charge relay system" evidence="5">
    <location>
        <position position="116"/>
    </location>
</feature>
<keyword evidence="3 5" id="KW-0378">Hydrolase</keyword>
<keyword evidence="6" id="KW-0812">Transmembrane</keyword>
<protein>
    <submittedName>
        <fullName evidence="9">S8 family serine peptidase</fullName>
    </submittedName>
</protein>
<dbReference type="RefSeq" id="WP_311725518.1">
    <property type="nucleotide sequence ID" value="NZ_JAVRFD010000009.1"/>
</dbReference>
<evidence type="ECO:0000256" key="2">
    <source>
        <dbReference type="ARBA" id="ARBA00022670"/>
    </source>
</evidence>
<feature type="domain" description="Peptidase S8/S53" evidence="8">
    <location>
        <begin position="80"/>
        <end position="321"/>
    </location>
</feature>
<feature type="transmembrane region" description="Helical" evidence="6">
    <location>
        <begin position="360"/>
        <end position="381"/>
    </location>
</feature>
<dbReference type="InterPro" id="IPR015500">
    <property type="entry name" value="Peptidase_S8_subtilisin-rel"/>
</dbReference>
<comment type="caution">
    <text evidence="9">The sequence shown here is derived from an EMBL/GenBank/DDBJ whole genome shotgun (WGS) entry which is preliminary data.</text>
</comment>
<evidence type="ECO:0000256" key="4">
    <source>
        <dbReference type="ARBA" id="ARBA00022825"/>
    </source>
</evidence>